<feature type="non-terminal residue" evidence="4">
    <location>
        <position position="1"/>
    </location>
</feature>
<dbReference type="GO" id="GO:0005737">
    <property type="term" value="C:cytoplasm"/>
    <property type="evidence" value="ECO:0007669"/>
    <property type="project" value="TreeGrafter"/>
</dbReference>
<feature type="region of interest" description="Disordered" evidence="1">
    <location>
        <begin position="257"/>
        <end position="277"/>
    </location>
</feature>
<dbReference type="InterPro" id="IPR022175">
    <property type="entry name" value="BCAS3_dom"/>
</dbReference>
<evidence type="ECO:0000313" key="5">
    <source>
        <dbReference type="Proteomes" id="UP000015453"/>
    </source>
</evidence>
<evidence type="ECO:0000259" key="2">
    <source>
        <dbReference type="Pfam" id="PF12490"/>
    </source>
</evidence>
<dbReference type="OrthoDB" id="25778at2759"/>
<feature type="compositionally biased region" description="Basic and acidic residues" evidence="1">
    <location>
        <begin position="261"/>
        <end position="277"/>
    </location>
</feature>
<protein>
    <submittedName>
        <fullName evidence="4">Uncharacterized protein</fullName>
    </submittedName>
</protein>
<comment type="caution">
    <text evidence="4">The sequence shown here is derived from an EMBL/GenBank/DDBJ whole genome shotgun (WGS) entry which is preliminary data.</text>
</comment>
<organism evidence="4 5">
    <name type="scientific">Genlisea aurea</name>
    <dbReference type="NCBI Taxonomy" id="192259"/>
    <lineage>
        <taxon>Eukaryota</taxon>
        <taxon>Viridiplantae</taxon>
        <taxon>Streptophyta</taxon>
        <taxon>Embryophyta</taxon>
        <taxon>Tracheophyta</taxon>
        <taxon>Spermatophyta</taxon>
        <taxon>Magnoliopsida</taxon>
        <taxon>eudicotyledons</taxon>
        <taxon>Gunneridae</taxon>
        <taxon>Pentapetalae</taxon>
        <taxon>asterids</taxon>
        <taxon>lamiids</taxon>
        <taxon>Lamiales</taxon>
        <taxon>Lentibulariaceae</taxon>
        <taxon>Genlisea</taxon>
    </lineage>
</organism>
<name>S8CI35_9LAMI</name>
<gene>
    <name evidence="4" type="ORF">M569_08447</name>
</gene>
<dbReference type="EMBL" id="AUSU01003739">
    <property type="protein sequence ID" value="EPS66330.1"/>
    <property type="molecule type" value="Genomic_DNA"/>
</dbReference>
<dbReference type="GO" id="GO:0006914">
    <property type="term" value="P:autophagy"/>
    <property type="evidence" value="ECO:0007669"/>
    <property type="project" value="InterPro"/>
</dbReference>
<evidence type="ECO:0000259" key="3">
    <source>
        <dbReference type="Pfam" id="PF21034"/>
    </source>
</evidence>
<dbReference type="AlphaFoldDB" id="S8CI35"/>
<dbReference type="Proteomes" id="UP000015453">
    <property type="component" value="Unassembled WGS sequence"/>
</dbReference>
<dbReference type="InterPro" id="IPR048382">
    <property type="entry name" value="BCAS3_WD40"/>
</dbReference>
<proteinExistence type="predicted"/>
<feature type="domain" description="BCAS3" evidence="2">
    <location>
        <begin position="205"/>
        <end position="340"/>
    </location>
</feature>
<evidence type="ECO:0000256" key="1">
    <source>
        <dbReference type="SAM" id="MobiDB-lite"/>
    </source>
</evidence>
<dbReference type="Pfam" id="PF12490">
    <property type="entry name" value="BCAS3"/>
    <property type="match status" value="1"/>
</dbReference>
<feature type="domain" description="BCAS3 WD40" evidence="3">
    <location>
        <begin position="25"/>
        <end position="81"/>
    </location>
</feature>
<sequence>HGNSINIFRIMPSHKCGGSGSGDWSTSYVHLYKMYRGMTSAVIQDICFSQYSQWIAIVSSKGTCHIFYLSPFGSNNGIQTLHAHCQGTSQSLISSSPWWSTSSFAVNEQHSSPPPVCTLSVAARIKCSDSGLLNSVSNAAASMAGKMWVPSGAVAAVFHFSNFTGPLDAKPNCRPLEHVLVYTPSGFVVQYEILLPINSDPQGCVQSEESRVKVEPLQWWDVCRRLDDMEREDSIYGGVFDDMNGFEVVDDLKNSFPDNVTAREKNPKSDTHTSSERSHWYLSNAEVQIKTCRLPMWQNPTMNFHVFEPPRLEHRLGGEFEIETASAYEVDIRHKDLVPILENFCKVQPGSNER</sequence>
<evidence type="ECO:0000313" key="4">
    <source>
        <dbReference type="EMBL" id="EPS66330.1"/>
    </source>
</evidence>
<dbReference type="GO" id="GO:0042594">
    <property type="term" value="P:response to starvation"/>
    <property type="evidence" value="ECO:0007669"/>
    <property type="project" value="TreeGrafter"/>
</dbReference>
<reference evidence="4 5" key="1">
    <citation type="journal article" date="2013" name="BMC Genomics">
        <title>The miniature genome of a carnivorous plant Genlisea aurea contains a low number of genes and short non-coding sequences.</title>
        <authorList>
            <person name="Leushkin E.V."/>
            <person name="Sutormin R.A."/>
            <person name="Nabieva E.R."/>
            <person name="Penin A.A."/>
            <person name="Kondrashov A.S."/>
            <person name="Logacheva M.D."/>
        </authorList>
    </citation>
    <scope>NUCLEOTIDE SEQUENCE [LARGE SCALE GENOMIC DNA]</scope>
</reference>
<dbReference type="PANTHER" id="PTHR13268:SF0">
    <property type="entry name" value="BCAS3 MICROTUBULE ASSOCIATED CELL MIGRATION FACTOR"/>
    <property type="match status" value="1"/>
</dbReference>
<dbReference type="PANTHER" id="PTHR13268">
    <property type="entry name" value="BREAST CARCINOMA AMPLIFIED SEQUENCE 3"/>
    <property type="match status" value="1"/>
</dbReference>
<accession>S8CI35</accession>
<keyword evidence="5" id="KW-1185">Reference proteome</keyword>
<dbReference type="Pfam" id="PF21034">
    <property type="entry name" value="BCAS3_WD40"/>
    <property type="match status" value="1"/>
</dbReference>
<dbReference type="InterPro" id="IPR045142">
    <property type="entry name" value="BCAS3-like"/>
</dbReference>